<protein>
    <submittedName>
        <fullName evidence="2">(northern house mosquito) hypothetical protein</fullName>
    </submittedName>
</protein>
<keyword evidence="1" id="KW-1133">Transmembrane helix</keyword>
<evidence type="ECO:0000256" key="1">
    <source>
        <dbReference type="SAM" id="Phobius"/>
    </source>
</evidence>
<name>A0A8D8A0F5_CULPI</name>
<proteinExistence type="predicted"/>
<feature type="transmembrane region" description="Helical" evidence="1">
    <location>
        <begin position="30"/>
        <end position="51"/>
    </location>
</feature>
<sequence>MFSPSVRPLARSVSMFTLARPAPSPPLTTLASVSPAIITLVTVSTAIPVGASIRPMPSMAMVIPVSVPVGIAVPTSTTFSHFKFGTQHVVVVVQHGAVVGGWV</sequence>
<organism evidence="2">
    <name type="scientific">Culex pipiens</name>
    <name type="common">House mosquito</name>
    <dbReference type="NCBI Taxonomy" id="7175"/>
    <lineage>
        <taxon>Eukaryota</taxon>
        <taxon>Metazoa</taxon>
        <taxon>Ecdysozoa</taxon>
        <taxon>Arthropoda</taxon>
        <taxon>Hexapoda</taxon>
        <taxon>Insecta</taxon>
        <taxon>Pterygota</taxon>
        <taxon>Neoptera</taxon>
        <taxon>Endopterygota</taxon>
        <taxon>Diptera</taxon>
        <taxon>Nematocera</taxon>
        <taxon>Culicoidea</taxon>
        <taxon>Culicidae</taxon>
        <taxon>Culicinae</taxon>
        <taxon>Culicini</taxon>
        <taxon>Culex</taxon>
        <taxon>Culex</taxon>
    </lineage>
</organism>
<dbReference type="EMBL" id="HBUE01010262">
    <property type="protein sequence ID" value="CAG6448006.1"/>
    <property type="molecule type" value="Transcribed_RNA"/>
</dbReference>
<evidence type="ECO:0000313" key="2">
    <source>
        <dbReference type="EMBL" id="CAG6448006.1"/>
    </source>
</evidence>
<accession>A0A8D8A0F5</accession>
<dbReference type="AlphaFoldDB" id="A0A8D8A0F5"/>
<keyword evidence="1" id="KW-0812">Transmembrane</keyword>
<keyword evidence="1" id="KW-0472">Membrane</keyword>
<reference evidence="2" key="1">
    <citation type="submission" date="2021-05" db="EMBL/GenBank/DDBJ databases">
        <authorList>
            <person name="Alioto T."/>
            <person name="Alioto T."/>
            <person name="Gomez Garrido J."/>
        </authorList>
    </citation>
    <scope>NUCLEOTIDE SEQUENCE</scope>
</reference>